<comment type="caution">
    <text evidence="1">The sequence shown here is derived from an EMBL/GenBank/DDBJ whole genome shotgun (WGS) entry which is preliminary data.</text>
</comment>
<protein>
    <submittedName>
        <fullName evidence="1">Uncharacterized protein</fullName>
    </submittedName>
</protein>
<proteinExistence type="predicted"/>
<evidence type="ECO:0000313" key="1">
    <source>
        <dbReference type="EMBL" id="KAI8425942.1"/>
    </source>
</evidence>
<keyword evidence="2" id="KW-1185">Reference proteome</keyword>
<dbReference type="EMBL" id="CM046108">
    <property type="protein sequence ID" value="KAI8425942.1"/>
    <property type="molecule type" value="Genomic_DNA"/>
</dbReference>
<reference evidence="1 2" key="1">
    <citation type="journal article" date="2022" name="Genome Biol. Evol.">
        <title>The Spruce Budworm Genome: Reconstructing the Evolutionary History of Antifreeze Proteins.</title>
        <authorList>
            <person name="Beliveau C."/>
            <person name="Gagne P."/>
            <person name="Picq S."/>
            <person name="Vernygora O."/>
            <person name="Keeling C.I."/>
            <person name="Pinkney K."/>
            <person name="Doucet D."/>
            <person name="Wen F."/>
            <person name="Johnston J.S."/>
            <person name="Maaroufi H."/>
            <person name="Boyle B."/>
            <person name="Laroche J."/>
            <person name="Dewar K."/>
            <person name="Juretic N."/>
            <person name="Blackburn G."/>
            <person name="Nisole A."/>
            <person name="Brunet B."/>
            <person name="Brandao M."/>
            <person name="Lumley L."/>
            <person name="Duan J."/>
            <person name="Quan G."/>
            <person name="Lucarotti C.J."/>
            <person name="Roe A.D."/>
            <person name="Sperling F.A.H."/>
            <person name="Levesque R.C."/>
            <person name="Cusson M."/>
        </authorList>
    </citation>
    <scope>NUCLEOTIDE SEQUENCE [LARGE SCALE GENOMIC DNA]</scope>
    <source>
        <strain evidence="1">Glfc:IPQL:Cfum</strain>
    </source>
</reference>
<gene>
    <name evidence="1" type="ORF">MSG28_004936</name>
</gene>
<organism evidence="1 2">
    <name type="scientific">Choristoneura fumiferana</name>
    <name type="common">Spruce budworm moth</name>
    <name type="synonym">Archips fumiferana</name>
    <dbReference type="NCBI Taxonomy" id="7141"/>
    <lineage>
        <taxon>Eukaryota</taxon>
        <taxon>Metazoa</taxon>
        <taxon>Ecdysozoa</taxon>
        <taxon>Arthropoda</taxon>
        <taxon>Hexapoda</taxon>
        <taxon>Insecta</taxon>
        <taxon>Pterygota</taxon>
        <taxon>Neoptera</taxon>
        <taxon>Endopterygota</taxon>
        <taxon>Lepidoptera</taxon>
        <taxon>Glossata</taxon>
        <taxon>Ditrysia</taxon>
        <taxon>Tortricoidea</taxon>
        <taxon>Tortricidae</taxon>
        <taxon>Tortricinae</taxon>
        <taxon>Choristoneura</taxon>
    </lineage>
</organism>
<name>A0ACC0JPB9_CHOFU</name>
<dbReference type="Proteomes" id="UP001064048">
    <property type="component" value="Chromosome 8"/>
</dbReference>
<sequence length="100" mass="11264">MLGPESKVEPVHVRSKPCIAGGIASSPETPKRWKFLNAYGKTIIAKKKTPHETWQKIKKSLDFSRSDHMDIALSMLMSSSESEQSDNSFMLDNNVWINAK</sequence>
<accession>A0ACC0JPB9</accession>
<evidence type="ECO:0000313" key="2">
    <source>
        <dbReference type="Proteomes" id="UP001064048"/>
    </source>
</evidence>